<dbReference type="NCBIfam" id="TIGR01444">
    <property type="entry name" value="fkbM_fam"/>
    <property type="match status" value="1"/>
</dbReference>
<gene>
    <name evidence="2" type="ORF">rosag_32160</name>
</gene>
<dbReference type="EMBL" id="BRXS01000005">
    <property type="protein sequence ID" value="GLC26703.1"/>
    <property type="molecule type" value="Genomic_DNA"/>
</dbReference>
<dbReference type="InterPro" id="IPR029063">
    <property type="entry name" value="SAM-dependent_MTases_sf"/>
</dbReference>
<dbReference type="PANTHER" id="PTHR34203">
    <property type="entry name" value="METHYLTRANSFERASE, FKBM FAMILY PROTEIN"/>
    <property type="match status" value="1"/>
</dbReference>
<dbReference type="Proteomes" id="UP001161325">
    <property type="component" value="Unassembled WGS sequence"/>
</dbReference>
<evidence type="ECO:0000313" key="2">
    <source>
        <dbReference type="EMBL" id="GLC26703.1"/>
    </source>
</evidence>
<dbReference type="InterPro" id="IPR052514">
    <property type="entry name" value="SAM-dependent_MTase"/>
</dbReference>
<reference evidence="2" key="1">
    <citation type="submission" date="2022-08" db="EMBL/GenBank/DDBJ databases">
        <title>Draft genome sequencing of Roseisolibacter agri AW1220.</title>
        <authorList>
            <person name="Tobiishi Y."/>
            <person name="Tonouchi A."/>
        </authorList>
    </citation>
    <scope>NUCLEOTIDE SEQUENCE</scope>
    <source>
        <strain evidence="2">AW1220</strain>
    </source>
</reference>
<protein>
    <recommendedName>
        <fullName evidence="1">Methyltransferase FkbM domain-containing protein</fullName>
    </recommendedName>
</protein>
<evidence type="ECO:0000313" key="3">
    <source>
        <dbReference type="Proteomes" id="UP001161325"/>
    </source>
</evidence>
<dbReference type="Pfam" id="PF05050">
    <property type="entry name" value="Methyltransf_21"/>
    <property type="match status" value="1"/>
</dbReference>
<dbReference type="SUPFAM" id="SSF53335">
    <property type="entry name" value="S-adenosyl-L-methionine-dependent methyltransferases"/>
    <property type="match status" value="1"/>
</dbReference>
<accession>A0AA37QH38</accession>
<dbReference type="PANTHER" id="PTHR34203:SF13">
    <property type="entry name" value="EXPRESSED PROTEIN"/>
    <property type="match status" value="1"/>
</dbReference>
<sequence length="311" mass="34235">MSTERLDARAAFERGEIEKHEFAKRMAQLHDVLREYGELVRGTDVEGIEITDGQVVLRSRYGGARFPCDPRDRGIPPIVALNFGGYERKDFEMVRRLFPPGGTFVDVGANIGWYSVHVALGDPAARVIAIEPVAASRAWLVRAVALNGLANVQVVARAISDRVGEVVLFVSEGIAGAASAAPAEILQGAEPVSVGATTLDDLARVHDVRADFLKLDIEGGEFAALRGARRMLERDRPMVFAEMLRKLSKPFGYHPNEIISYLAELEYRCFRVENASLVPFTTMDEATVETNFFFLHRGAHEGVIARLAVAR</sequence>
<name>A0AA37QH38_9BACT</name>
<organism evidence="2 3">
    <name type="scientific">Roseisolibacter agri</name>
    <dbReference type="NCBI Taxonomy" id="2014610"/>
    <lineage>
        <taxon>Bacteria</taxon>
        <taxon>Pseudomonadati</taxon>
        <taxon>Gemmatimonadota</taxon>
        <taxon>Gemmatimonadia</taxon>
        <taxon>Gemmatimonadales</taxon>
        <taxon>Gemmatimonadaceae</taxon>
        <taxon>Roseisolibacter</taxon>
    </lineage>
</organism>
<keyword evidence="3" id="KW-1185">Reference proteome</keyword>
<feature type="domain" description="Methyltransferase FkbM" evidence="1">
    <location>
        <begin position="106"/>
        <end position="269"/>
    </location>
</feature>
<proteinExistence type="predicted"/>
<evidence type="ECO:0000259" key="1">
    <source>
        <dbReference type="Pfam" id="PF05050"/>
    </source>
</evidence>
<dbReference type="AlphaFoldDB" id="A0AA37QH38"/>
<comment type="caution">
    <text evidence="2">The sequence shown here is derived from an EMBL/GenBank/DDBJ whole genome shotgun (WGS) entry which is preliminary data.</text>
</comment>
<dbReference type="InterPro" id="IPR006342">
    <property type="entry name" value="FkbM_mtfrase"/>
</dbReference>
<dbReference type="Gene3D" id="3.40.50.150">
    <property type="entry name" value="Vaccinia Virus protein VP39"/>
    <property type="match status" value="1"/>
</dbReference>